<accession>A0AAV1NYG0</accession>
<reference evidence="15 16" key="1">
    <citation type="submission" date="2024-01" db="EMBL/GenBank/DDBJ databases">
        <authorList>
            <person name="Alioto T."/>
            <person name="Alioto T."/>
            <person name="Gomez Garrido J."/>
        </authorList>
    </citation>
    <scope>NUCLEOTIDE SEQUENCE [LARGE SCALE GENOMIC DNA]</scope>
</reference>
<feature type="compositionally biased region" description="Polar residues" evidence="13">
    <location>
        <begin position="806"/>
        <end position="823"/>
    </location>
</feature>
<feature type="compositionally biased region" description="Polar residues" evidence="13">
    <location>
        <begin position="787"/>
        <end position="796"/>
    </location>
</feature>
<feature type="region of interest" description="Disordered" evidence="13">
    <location>
        <begin position="960"/>
        <end position="1018"/>
    </location>
</feature>
<dbReference type="PROSITE" id="PS00108">
    <property type="entry name" value="PROTEIN_KINASE_ST"/>
    <property type="match status" value="1"/>
</dbReference>
<comment type="caution">
    <text evidence="15">The sequence shown here is derived from an EMBL/GenBank/DDBJ whole genome shotgun (WGS) entry which is preliminary data.</text>
</comment>
<sequence length="1522" mass="169111">MERNEKRQRSWKSIGEMLQIEQEEENEVVSLGQEVDDEEELEISNTEDEEEQGWTPLIHVVQQLLRSGSDVTLCNSSQQTALHLSPTELLEKVLGWISRPHLHPQAQLLQAAWQGDLHSLQHLLVQTDEVDVNVPNSDGVTSVMLAVRDIDLFEGMATLLPWEYRPVEVIKELLKVLADLRVRDDSGCSALHYAANINSPLKEEIIHMMLEVLSHTDATLVSPLALDKYSFCQELDSELGDLDLELDLESLYTDQSTAVSPTQTPIHHHRVLLYSHSGEALESPGSLAQSDHHKDLNQDKGIPLYFQNAMETLTDLRQAYRDAGTGSRGGLSLPSLGHTTRRWGHVDPPSSSGLLTMRSPCLPVPPTHRQRKRSVFAASSSSSRLLSVAEPTKLSQSAPSIMEPLQCPTTMIQAGTHIQSRHGSHETINQQKGLLPALHPNALPRTPKLLAPLDGRPTGSAALPVLKHHIPLKPISQSPLCSRTWLRRERLSWGSPRIGPLTTKGGSEESGSSSSSQSSIDLEDEDVEDARDLHERPSEDSHLKLIEDKFLKNSKDVSCTDADTECESGKKGYHFKVQSKIGHIPPIRRSAHIQNGEPISHTNDSPSTEEAINSHCDEKANNINCTKEPVDCQSFIKCNYAKQDHTMNHTKDTVNNEIPITSKSTEEIGHEITFTINNDQDDASGCTAGNYRNEVQHVKQAEKTMKDIIANKTTAAHDLQVDSPILHRAEGVKLNTSDPLGKSLFCTPTAKLAMLDIGPRKDEMMVKVLKPVWNKGRRTSIKCEPRANTQTNQSFNILAHKDRSIPSRNRSKNNPKYSSLSTQVKDKTRKSSELIISREATVTSAKSKLKSVKAAHSNSETPSPRKNVIDHPQSKKANPDKMNNNRAQQHPTEKALKSTRQFKRPCVAMTPRSKSAVDFITYKDMFQQIQSRDEGPAIYEMFAGPIYDNLRVSSSCEKTKDRQVQSAPSRKTQQNSHIVKHRPVKQAQSKLRRSPGERMVASAKSKVKPVSSRVKPHLTPLSKKGLHKRENVPKLEAELTLSKDGEICHNSAEDNLITHDNHVLSTIQEALSRYGSETFKSDDKTLTTPTTSYHVDNNRRMNMKETKVNSADQPVPEPVFRQSSQQPNTDIWTSSNSSLYTIISPVYQKFLDEVGDGPLTDDLLQCLAEELISLDEKDGFTDPCPENLELSKEESEREDDPVLGRNAYPEVTSVDSAALLGFGLVVNDTISWTKGEILGRGAYGTVYCGLTGQGQLIAVKQVSLDASDPESAKREYGRLQGEVELLKTLRHTNIVGFLGTSLYQHVVSIFMEYIPGGSIASILHRFGPLPERVLALYTHQILEGVAYLHLNRVIHRDLKGNNVMLMPTGVIKLIDFGCARRLSCLNHTASNSGDLLKSVHGTPYWMAPEVVNETGYGRKSDIWSVGCTVFEMATGKPPLAYMDKMAALFYIGAKRGLMPSLPDTFSDSAKDFVKVCLTSDQRLRPSVGQLLKHTFIPHHETAVNSWETQKKICCNHPDGLCG</sequence>
<dbReference type="InterPro" id="IPR036770">
    <property type="entry name" value="Ankyrin_rpt-contain_sf"/>
</dbReference>
<evidence type="ECO:0000259" key="14">
    <source>
        <dbReference type="PROSITE" id="PS50011"/>
    </source>
</evidence>
<evidence type="ECO:0000256" key="11">
    <source>
        <dbReference type="ARBA" id="ARBA00080573"/>
    </source>
</evidence>
<dbReference type="GO" id="GO:0035556">
    <property type="term" value="P:intracellular signal transduction"/>
    <property type="evidence" value="ECO:0007669"/>
    <property type="project" value="UniProtKB-ARBA"/>
</dbReference>
<keyword evidence="16" id="KW-1185">Reference proteome</keyword>
<feature type="compositionally biased region" description="Low complexity" evidence="13">
    <location>
        <begin position="509"/>
        <end position="519"/>
    </location>
</feature>
<organism evidence="15 16">
    <name type="scientific">Scomber scombrus</name>
    <name type="common">Atlantic mackerel</name>
    <name type="synonym">Scomber vernalis</name>
    <dbReference type="NCBI Taxonomy" id="13677"/>
    <lineage>
        <taxon>Eukaryota</taxon>
        <taxon>Metazoa</taxon>
        <taxon>Chordata</taxon>
        <taxon>Craniata</taxon>
        <taxon>Vertebrata</taxon>
        <taxon>Euteleostomi</taxon>
        <taxon>Actinopterygii</taxon>
        <taxon>Neopterygii</taxon>
        <taxon>Teleostei</taxon>
        <taxon>Neoteleostei</taxon>
        <taxon>Acanthomorphata</taxon>
        <taxon>Pelagiaria</taxon>
        <taxon>Scombriformes</taxon>
        <taxon>Scombridae</taxon>
        <taxon>Scomber</taxon>
    </lineage>
</organism>
<evidence type="ECO:0000313" key="16">
    <source>
        <dbReference type="Proteomes" id="UP001314229"/>
    </source>
</evidence>
<keyword evidence="4" id="KW-0808">Transferase</keyword>
<evidence type="ECO:0000256" key="5">
    <source>
        <dbReference type="ARBA" id="ARBA00022741"/>
    </source>
</evidence>
<feature type="region of interest" description="Disordered" evidence="13">
    <location>
        <begin position="25"/>
        <end position="52"/>
    </location>
</feature>
<feature type="compositionally biased region" description="Polar residues" evidence="13">
    <location>
        <begin position="964"/>
        <end position="977"/>
    </location>
</feature>
<evidence type="ECO:0000256" key="12">
    <source>
        <dbReference type="PROSITE-ProRule" id="PRU10141"/>
    </source>
</evidence>
<dbReference type="EMBL" id="CAWUFR010000072">
    <property type="protein sequence ID" value="CAK6964407.1"/>
    <property type="molecule type" value="Genomic_DNA"/>
</dbReference>
<name>A0AAV1NYG0_SCOSC</name>
<proteinExistence type="inferred from homology"/>
<evidence type="ECO:0000256" key="2">
    <source>
        <dbReference type="ARBA" id="ARBA00012513"/>
    </source>
</evidence>
<keyword evidence="6 15" id="KW-0418">Kinase</keyword>
<feature type="compositionally biased region" description="Basic and acidic residues" evidence="13">
    <location>
        <begin position="530"/>
        <end position="540"/>
    </location>
</feature>
<feature type="region of interest" description="Disordered" evidence="13">
    <location>
        <begin position="780"/>
        <end position="900"/>
    </location>
</feature>
<feature type="domain" description="Protein kinase" evidence="14">
    <location>
        <begin position="1232"/>
        <end position="1496"/>
    </location>
</feature>
<dbReference type="InterPro" id="IPR017441">
    <property type="entry name" value="Protein_kinase_ATP_BS"/>
</dbReference>
<comment type="catalytic activity">
    <reaction evidence="9">
        <text>L-seryl-[protein] + ATP = O-phospho-L-seryl-[protein] + ADP + H(+)</text>
        <dbReference type="Rhea" id="RHEA:17989"/>
        <dbReference type="Rhea" id="RHEA-COMP:9863"/>
        <dbReference type="Rhea" id="RHEA-COMP:11604"/>
        <dbReference type="ChEBI" id="CHEBI:15378"/>
        <dbReference type="ChEBI" id="CHEBI:29999"/>
        <dbReference type="ChEBI" id="CHEBI:30616"/>
        <dbReference type="ChEBI" id="CHEBI:83421"/>
        <dbReference type="ChEBI" id="CHEBI:456216"/>
        <dbReference type="EC" id="2.7.11.1"/>
    </reaction>
</comment>
<dbReference type="Pfam" id="PF00069">
    <property type="entry name" value="Pkinase"/>
    <property type="match status" value="1"/>
</dbReference>
<evidence type="ECO:0000256" key="1">
    <source>
        <dbReference type="ARBA" id="ARBA00008874"/>
    </source>
</evidence>
<evidence type="ECO:0000256" key="9">
    <source>
        <dbReference type="ARBA" id="ARBA00048679"/>
    </source>
</evidence>
<dbReference type="Proteomes" id="UP001314229">
    <property type="component" value="Unassembled WGS sequence"/>
</dbReference>
<dbReference type="SMART" id="SM00220">
    <property type="entry name" value="S_TKc"/>
    <property type="match status" value="1"/>
</dbReference>
<comment type="catalytic activity">
    <reaction evidence="8">
        <text>L-threonyl-[protein] + ATP = O-phospho-L-threonyl-[protein] + ADP + H(+)</text>
        <dbReference type="Rhea" id="RHEA:46608"/>
        <dbReference type="Rhea" id="RHEA-COMP:11060"/>
        <dbReference type="Rhea" id="RHEA-COMP:11605"/>
        <dbReference type="ChEBI" id="CHEBI:15378"/>
        <dbReference type="ChEBI" id="CHEBI:30013"/>
        <dbReference type="ChEBI" id="CHEBI:30616"/>
        <dbReference type="ChEBI" id="CHEBI:61977"/>
        <dbReference type="ChEBI" id="CHEBI:456216"/>
        <dbReference type="EC" id="2.7.11.1"/>
    </reaction>
</comment>
<dbReference type="InterPro" id="IPR000719">
    <property type="entry name" value="Prot_kinase_dom"/>
</dbReference>
<protein>
    <recommendedName>
        <fullName evidence="10">Mitogen-activated protein kinase kinase kinase 19</fullName>
        <ecNumber evidence="2">2.7.11.1</ecNumber>
    </recommendedName>
    <alternativeName>
        <fullName evidence="11">SPS1/STE20-related protein kinase YSK4</fullName>
    </alternativeName>
</protein>
<feature type="binding site" evidence="12">
    <location>
        <position position="1260"/>
    </location>
    <ligand>
        <name>ATP</name>
        <dbReference type="ChEBI" id="CHEBI:30616"/>
    </ligand>
</feature>
<evidence type="ECO:0000256" key="6">
    <source>
        <dbReference type="ARBA" id="ARBA00022777"/>
    </source>
</evidence>
<dbReference type="SUPFAM" id="SSF56112">
    <property type="entry name" value="Protein kinase-like (PK-like)"/>
    <property type="match status" value="1"/>
</dbReference>
<evidence type="ECO:0000256" key="8">
    <source>
        <dbReference type="ARBA" id="ARBA00047899"/>
    </source>
</evidence>
<feature type="compositionally biased region" description="Polar residues" evidence="13">
    <location>
        <begin position="881"/>
        <end position="890"/>
    </location>
</feature>
<dbReference type="InterPro" id="IPR011009">
    <property type="entry name" value="Kinase-like_dom_sf"/>
</dbReference>
<dbReference type="GO" id="GO:0005524">
    <property type="term" value="F:ATP binding"/>
    <property type="evidence" value="ECO:0007669"/>
    <property type="project" value="UniProtKB-UniRule"/>
</dbReference>
<dbReference type="PANTHER" id="PTHR11584:SF369">
    <property type="entry name" value="MITOGEN-ACTIVATED PROTEIN KINASE KINASE KINASE 19-RELATED"/>
    <property type="match status" value="1"/>
</dbReference>
<evidence type="ECO:0000256" key="7">
    <source>
        <dbReference type="ARBA" id="ARBA00022840"/>
    </source>
</evidence>
<dbReference type="PANTHER" id="PTHR11584">
    <property type="entry name" value="SERINE/THREONINE PROTEIN KINASE"/>
    <property type="match status" value="1"/>
</dbReference>
<feature type="compositionally biased region" description="Basic and acidic residues" evidence="13">
    <location>
        <begin position="867"/>
        <end position="879"/>
    </location>
</feature>
<dbReference type="EC" id="2.7.11.1" evidence="2"/>
<dbReference type="GO" id="GO:0004674">
    <property type="term" value="F:protein serine/threonine kinase activity"/>
    <property type="evidence" value="ECO:0007669"/>
    <property type="project" value="UniProtKB-KW"/>
</dbReference>
<comment type="similarity">
    <text evidence="1">Belongs to the protein kinase superfamily. STE Ser/Thr protein kinase family. STE20 subfamily.</text>
</comment>
<keyword evidence="7 12" id="KW-0067">ATP-binding</keyword>
<dbReference type="SUPFAM" id="SSF48403">
    <property type="entry name" value="Ankyrin repeat"/>
    <property type="match status" value="1"/>
</dbReference>
<evidence type="ECO:0000256" key="4">
    <source>
        <dbReference type="ARBA" id="ARBA00022679"/>
    </source>
</evidence>
<feature type="compositionally biased region" description="Low complexity" evidence="13">
    <location>
        <begin position="1000"/>
        <end position="1013"/>
    </location>
</feature>
<evidence type="ECO:0000313" key="15">
    <source>
        <dbReference type="EMBL" id="CAK6964407.1"/>
    </source>
</evidence>
<feature type="region of interest" description="Disordered" evidence="13">
    <location>
        <begin position="496"/>
        <end position="540"/>
    </location>
</feature>
<dbReference type="PROSITE" id="PS00107">
    <property type="entry name" value="PROTEIN_KINASE_ATP"/>
    <property type="match status" value="1"/>
</dbReference>
<dbReference type="InterPro" id="IPR008271">
    <property type="entry name" value="Ser/Thr_kinase_AS"/>
</dbReference>
<dbReference type="Gene3D" id="1.10.510.10">
    <property type="entry name" value="Transferase(Phosphotransferase) domain 1"/>
    <property type="match status" value="1"/>
</dbReference>
<evidence type="ECO:0000256" key="3">
    <source>
        <dbReference type="ARBA" id="ARBA00022527"/>
    </source>
</evidence>
<keyword evidence="3" id="KW-0723">Serine/threonine-protein kinase</keyword>
<gene>
    <name evidence="15" type="ORF">FSCOSCO3_A000831</name>
</gene>
<dbReference type="FunFam" id="1.10.510.10:FF:000331">
    <property type="entry name" value="Mitogen-activated protein kinase kinase kinase 19"/>
    <property type="match status" value="1"/>
</dbReference>
<dbReference type="PROSITE" id="PS50011">
    <property type="entry name" value="PROTEIN_KINASE_DOM"/>
    <property type="match status" value="1"/>
</dbReference>
<evidence type="ECO:0000256" key="10">
    <source>
        <dbReference type="ARBA" id="ARBA00069016"/>
    </source>
</evidence>
<feature type="region of interest" description="Disordered" evidence="13">
    <location>
        <begin position="349"/>
        <end position="370"/>
    </location>
</feature>
<dbReference type="Gene3D" id="1.25.40.20">
    <property type="entry name" value="Ankyrin repeat-containing domain"/>
    <property type="match status" value="1"/>
</dbReference>
<feature type="compositionally biased region" description="Acidic residues" evidence="13">
    <location>
        <begin position="34"/>
        <end position="52"/>
    </location>
</feature>
<evidence type="ECO:0000256" key="13">
    <source>
        <dbReference type="SAM" id="MobiDB-lite"/>
    </source>
</evidence>
<keyword evidence="5 12" id="KW-0547">Nucleotide-binding</keyword>
<feature type="region of interest" description="Disordered" evidence="13">
    <location>
        <begin position="1178"/>
        <end position="1200"/>
    </location>
</feature>